<dbReference type="OMA" id="MRYWAPG"/>
<accession>A0A0N1I4Z3</accession>
<name>A0A0N1I4Z3_LEPSE</name>
<dbReference type="PROSITE" id="PS50045">
    <property type="entry name" value="SIGMA54_INTERACT_4"/>
    <property type="match status" value="1"/>
</dbReference>
<feature type="domain" description="Sigma-54 factor interaction" evidence="1">
    <location>
        <begin position="1"/>
        <end position="131"/>
    </location>
</feature>
<dbReference type="InterPro" id="IPR002078">
    <property type="entry name" value="Sigma_54_int"/>
</dbReference>
<dbReference type="AlphaFoldDB" id="A0A0N1I4Z3"/>
<sequence length="471" mass="50807">MEARSSRSSANRAVAALQAASGAATSASLLLSSSLPRRVTAPVTRYNSFEALREAQQKVDENAELREELRRKLLQPAPRNEVAALGNEVTMRILEFLNPLSADADEFGGTCRSVRESLLHAINVEGVVMVPKMVSPVAIASEAGQRALISFFLALGGGVRRLVIRNADEAAAQDARGEASLPNASPLRLPAPWALQLVSHMPYLVELDLRHVQWVESHASQVLPHLFSDLHIVISGTLRTLKVDADLMQYWKPGWWRRHVNLRTLTVGSRYSFAQSSDDSAPPSTQLELPPDYQTLMREEGRHWRLELWCPLKPNAAQQILLPAAGVFFPCVEELLVNVRYNEHICEETEHGAVASGIAGTLTAAGSLEAASAPEAATDAKVGARGRKLPSAVDMQDAGATYPRLGTLTIVDIGDRPEGAAEIYQVMTLLSPELRRFNVCDTVVIGAAPAAAEGCKGAQVKRGGGAAKNVS</sequence>
<keyword evidence="3" id="KW-1185">Reference proteome</keyword>
<dbReference type="EMBL" id="LJSK01000125">
    <property type="protein sequence ID" value="KPI86560.1"/>
    <property type="molecule type" value="Genomic_DNA"/>
</dbReference>
<dbReference type="GO" id="GO:0005524">
    <property type="term" value="F:ATP binding"/>
    <property type="evidence" value="ECO:0007669"/>
    <property type="project" value="InterPro"/>
</dbReference>
<organism evidence="2 3">
    <name type="scientific">Leptomonas seymouri</name>
    <dbReference type="NCBI Taxonomy" id="5684"/>
    <lineage>
        <taxon>Eukaryota</taxon>
        <taxon>Discoba</taxon>
        <taxon>Euglenozoa</taxon>
        <taxon>Kinetoplastea</taxon>
        <taxon>Metakinetoplastina</taxon>
        <taxon>Trypanosomatida</taxon>
        <taxon>Trypanosomatidae</taxon>
        <taxon>Leishmaniinae</taxon>
        <taxon>Leptomonas</taxon>
    </lineage>
</organism>
<evidence type="ECO:0000259" key="1">
    <source>
        <dbReference type="PROSITE" id="PS50045"/>
    </source>
</evidence>
<dbReference type="Proteomes" id="UP000038009">
    <property type="component" value="Unassembled WGS sequence"/>
</dbReference>
<comment type="caution">
    <text evidence="2">The sequence shown here is derived from an EMBL/GenBank/DDBJ whole genome shotgun (WGS) entry which is preliminary data.</text>
</comment>
<dbReference type="VEuPathDB" id="TriTrypDB:Lsey_0125_0180"/>
<evidence type="ECO:0000313" key="2">
    <source>
        <dbReference type="EMBL" id="KPI86560.1"/>
    </source>
</evidence>
<dbReference type="GO" id="GO:0006355">
    <property type="term" value="P:regulation of DNA-templated transcription"/>
    <property type="evidence" value="ECO:0007669"/>
    <property type="project" value="InterPro"/>
</dbReference>
<gene>
    <name evidence="2" type="ORF">ABL78_4383</name>
</gene>
<evidence type="ECO:0000313" key="3">
    <source>
        <dbReference type="Proteomes" id="UP000038009"/>
    </source>
</evidence>
<dbReference type="OrthoDB" id="272830at2759"/>
<proteinExistence type="predicted"/>
<reference evidence="2 3" key="1">
    <citation type="journal article" date="2015" name="PLoS Pathog.">
        <title>Leptomonas seymouri: Adaptations to the Dixenous Life Cycle Analyzed by Genome Sequencing, Transcriptome Profiling and Co-infection with Leishmania donovani.</title>
        <authorList>
            <person name="Kraeva N."/>
            <person name="Butenko A."/>
            <person name="Hlavacova J."/>
            <person name="Kostygov A."/>
            <person name="Myskova J."/>
            <person name="Grybchuk D."/>
            <person name="Lestinova T."/>
            <person name="Votypka J."/>
            <person name="Volf P."/>
            <person name="Opperdoes F."/>
            <person name="Flegontov P."/>
            <person name="Lukes J."/>
            <person name="Yurchenko V."/>
        </authorList>
    </citation>
    <scope>NUCLEOTIDE SEQUENCE [LARGE SCALE GENOMIC DNA]</scope>
    <source>
        <strain evidence="2 3">ATCC 30220</strain>
    </source>
</reference>
<protein>
    <recommendedName>
        <fullName evidence="1">Sigma-54 factor interaction domain-containing protein</fullName>
    </recommendedName>
</protein>